<organism evidence="2 3">
    <name type="scientific">Terribacillus aidingensis</name>
    <dbReference type="NCBI Taxonomy" id="586416"/>
    <lineage>
        <taxon>Bacteria</taxon>
        <taxon>Bacillati</taxon>
        <taxon>Bacillota</taxon>
        <taxon>Bacilli</taxon>
        <taxon>Bacillales</taxon>
        <taxon>Bacillaceae</taxon>
        <taxon>Terribacillus</taxon>
    </lineage>
</organism>
<dbReference type="OrthoDB" id="2846347at2"/>
<reference evidence="3" key="1">
    <citation type="submission" date="2017-09" db="EMBL/GenBank/DDBJ databases">
        <authorList>
            <person name="Varghese N."/>
            <person name="Submissions S."/>
        </authorList>
    </citation>
    <scope>NUCLEOTIDE SEQUENCE [LARGE SCALE GENOMIC DNA]</scope>
    <source>
        <strain evidence="3">CGMCC 1.8913</strain>
    </source>
</reference>
<keyword evidence="3" id="KW-1185">Reference proteome</keyword>
<feature type="transmembrane region" description="Helical" evidence="1">
    <location>
        <begin position="57"/>
        <end position="74"/>
    </location>
</feature>
<evidence type="ECO:0000256" key="1">
    <source>
        <dbReference type="SAM" id="Phobius"/>
    </source>
</evidence>
<feature type="transmembrane region" description="Helical" evidence="1">
    <location>
        <begin position="21"/>
        <end position="45"/>
    </location>
</feature>
<evidence type="ECO:0000313" key="3">
    <source>
        <dbReference type="Proteomes" id="UP000219356"/>
    </source>
</evidence>
<protein>
    <submittedName>
        <fullName evidence="2">Uncharacterized protein</fullName>
    </submittedName>
</protein>
<dbReference type="AlphaFoldDB" id="A0A285NXJ8"/>
<keyword evidence="1" id="KW-0812">Transmembrane</keyword>
<evidence type="ECO:0000313" key="2">
    <source>
        <dbReference type="EMBL" id="SNZ14212.1"/>
    </source>
</evidence>
<keyword evidence="1" id="KW-1133">Transmembrane helix</keyword>
<name>A0A285NXJ8_9BACI</name>
<keyword evidence="1" id="KW-0472">Membrane</keyword>
<dbReference type="Proteomes" id="UP000219356">
    <property type="component" value="Unassembled WGS sequence"/>
</dbReference>
<gene>
    <name evidence="2" type="ORF">SAMN05421503_2266</name>
</gene>
<accession>A0A285NXJ8</accession>
<dbReference type="EMBL" id="OBEK01000003">
    <property type="protein sequence ID" value="SNZ14212.1"/>
    <property type="molecule type" value="Genomic_DNA"/>
</dbReference>
<sequence length="187" mass="21910">MVNARNNYLRLSKKPLVLPAWLHIVAYIVFLYAITGVLYLLIMLLPEGSDGSESSNLLMIGYLFLIWILYYVSFKIGQNKLHKRKLQRNRTQLSKHEEMFNQSRNQLDSTVTNIPPAYLTLNALTKLHEYFANGRADSLKEALNLYEAEKQHHAHLQALSDVKIMQEEMIRVTNENNRLQWMGMFRR</sequence>
<proteinExistence type="predicted"/>